<evidence type="ECO:0000313" key="1">
    <source>
        <dbReference type="EnsemblMetazoa" id="AGAP011021-PA"/>
    </source>
</evidence>
<protein>
    <submittedName>
        <fullName evidence="1">Uncharacterized protein</fullName>
    </submittedName>
</protein>
<organism evidence="1 2">
    <name type="scientific">Anopheles gambiae</name>
    <name type="common">African malaria mosquito</name>
    <dbReference type="NCBI Taxonomy" id="7165"/>
    <lineage>
        <taxon>Eukaryota</taxon>
        <taxon>Metazoa</taxon>
        <taxon>Ecdysozoa</taxon>
        <taxon>Arthropoda</taxon>
        <taxon>Hexapoda</taxon>
        <taxon>Insecta</taxon>
        <taxon>Pterygota</taxon>
        <taxon>Neoptera</taxon>
        <taxon>Endopterygota</taxon>
        <taxon>Diptera</taxon>
        <taxon>Nematocera</taxon>
        <taxon>Culicoidea</taxon>
        <taxon>Culicidae</taxon>
        <taxon>Anophelinae</taxon>
        <taxon>Anopheles</taxon>
    </lineage>
</organism>
<sequence length="191" mass="22454">MKPLTVILLHTVFILLANVRQSNTFVKTVAYVKKLEYQSHTPIFNISYRINNPQSYANQSLDIFLDITRKVKDLRLLFIYNSVTSNGSIQHAIIKRSIDMCSFMRNPRTDRLLKSFYDYVRVHTNIPLKCPLPPGSYMFRNVRPSDAPLPAFLPNVEFVLELIYHSELLAEKLMEYRVYGKLVRLYDKMFR</sequence>
<dbReference type="VEuPathDB" id="VectorBase:AGAP011021"/>
<dbReference type="AlphaFoldDB" id="A0A1S4H5H8"/>
<dbReference type="SMART" id="SM00697">
    <property type="entry name" value="DM8"/>
    <property type="match status" value="1"/>
</dbReference>
<dbReference type="EnsemblMetazoa" id="AGAP011021-RA">
    <property type="protein sequence ID" value="AGAP011021-PA"/>
    <property type="gene ID" value="AGAP011021"/>
</dbReference>
<dbReference type="EMBL" id="AAAB01008823">
    <property type="status" value="NOT_ANNOTATED_CDS"/>
    <property type="molecule type" value="Genomic_DNA"/>
</dbReference>
<proteinExistence type="predicted"/>
<dbReference type="InterPro" id="IPR010512">
    <property type="entry name" value="DUF1091"/>
</dbReference>
<accession>A0A1S4H5H8</accession>
<dbReference type="Proteomes" id="UP000007062">
    <property type="component" value="Chromosome 3L"/>
</dbReference>
<dbReference type="VEuPathDB" id="VectorBase:AGAMI1_006789"/>
<evidence type="ECO:0000313" key="2">
    <source>
        <dbReference type="Proteomes" id="UP000007062"/>
    </source>
</evidence>
<dbReference type="PANTHER" id="PTHR20898">
    <property type="entry name" value="DAEDALUS ON 3-RELATED-RELATED"/>
    <property type="match status" value="1"/>
</dbReference>
<name>A0A1S4H5H8_ANOGA</name>
<keyword evidence="2" id="KW-1185">Reference proteome</keyword>
<reference evidence="1 2" key="1">
    <citation type="journal article" date="2002" name="Science">
        <title>The genome sequence of the malaria mosquito Anopheles gambiae.</title>
        <authorList>
            <person name="Holt R.A."/>
            <person name="Subramanian G.M."/>
            <person name="Halpern A."/>
            <person name="Sutton G.G."/>
            <person name="Charlab R."/>
            <person name="Nusskern D.R."/>
            <person name="Wincker P."/>
            <person name="Clark A.G."/>
            <person name="Ribeiro J.M."/>
            <person name="Wides R."/>
            <person name="Salzberg S.L."/>
            <person name="Loftus B."/>
            <person name="Yandell M."/>
            <person name="Majoros W.H."/>
            <person name="Rusch D.B."/>
            <person name="Lai Z."/>
            <person name="Kraft C.L."/>
            <person name="Abril J.F."/>
            <person name="Anthouard V."/>
            <person name="Arensburger P."/>
            <person name="Atkinson P.W."/>
            <person name="Baden H."/>
            <person name="de Berardinis V."/>
            <person name="Baldwin D."/>
            <person name="Benes V."/>
            <person name="Biedler J."/>
            <person name="Blass C."/>
            <person name="Bolanos R."/>
            <person name="Boscus D."/>
            <person name="Barnstead M."/>
            <person name="Cai S."/>
            <person name="Center A."/>
            <person name="Chaturverdi K."/>
            <person name="Christophides G.K."/>
            <person name="Chrystal M.A."/>
            <person name="Clamp M."/>
            <person name="Cravchik A."/>
            <person name="Curwen V."/>
            <person name="Dana A."/>
            <person name="Delcher A."/>
            <person name="Dew I."/>
            <person name="Evans C.A."/>
            <person name="Flanigan M."/>
            <person name="Grundschober-Freimoser A."/>
            <person name="Friedli L."/>
            <person name="Gu Z."/>
            <person name="Guan P."/>
            <person name="Guigo R."/>
            <person name="Hillenmeyer M.E."/>
            <person name="Hladun S.L."/>
            <person name="Hogan J.R."/>
            <person name="Hong Y.S."/>
            <person name="Hoover J."/>
            <person name="Jaillon O."/>
            <person name="Ke Z."/>
            <person name="Kodira C."/>
            <person name="Kokoza E."/>
            <person name="Koutsos A."/>
            <person name="Letunic I."/>
            <person name="Levitsky A."/>
            <person name="Liang Y."/>
            <person name="Lin J.J."/>
            <person name="Lobo N.F."/>
            <person name="Lopez J.R."/>
            <person name="Malek J.A."/>
            <person name="McIntosh T.C."/>
            <person name="Meister S."/>
            <person name="Miller J."/>
            <person name="Mobarry C."/>
            <person name="Mongin E."/>
            <person name="Murphy S.D."/>
            <person name="O'Brochta D.A."/>
            <person name="Pfannkoch C."/>
            <person name="Qi R."/>
            <person name="Regier M.A."/>
            <person name="Remington K."/>
            <person name="Shao H."/>
            <person name="Sharakhova M.V."/>
            <person name="Sitter C.D."/>
            <person name="Shetty J."/>
            <person name="Smith T.J."/>
            <person name="Strong R."/>
            <person name="Sun J."/>
            <person name="Thomasova D."/>
            <person name="Ton L.Q."/>
            <person name="Topalis P."/>
            <person name="Tu Z."/>
            <person name="Unger M.F."/>
            <person name="Walenz B."/>
            <person name="Wang A."/>
            <person name="Wang J."/>
            <person name="Wang M."/>
            <person name="Wang X."/>
            <person name="Woodford K.J."/>
            <person name="Wortman J.R."/>
            <person name="Wu M."/>
            <person name="Yao A."/>
            <person name="Zdobnov E.M."/>
            <person name="Zhang H."/>
            <person name="Zhao Q."/>
            <person name="Zhao S."/>
            <person name="Zhu S.C."/>
            <person name="Zhimulev I."/>
            <person name="Coluzzi M."/>
            <person name="della Torre A."/>
            <person name="Roth C.W."/>
            <person name="Louis C."/>
            <person name="Kalush F."/>
            <person name="Mural R.J."/>
            <person name="Myers E.W."/>
            <person name="Adams M.D."/>
            <person name="Smith H.O."/>
            <person name="Broder S."/>
            <person name="Gardner M.J."/>
            <person name="Fraser C.M."/>
            <person name="Birney E."/>
            <person name="Bork P."/>
            <person name="Brey P.T."/>
            <person name="Venter J.C."/>
            <person name="Weissenbach J."/>
            <person name="Kafatos F.C."/>
            <person name="Collins F.H."/>
            <person name="Hoffman S.L."/>
        </authorList>
    </citation>
    <scope>NUCLEOTIDE SEQUENCE [LARGE SCALE GENOMIC DNA]</scope>
    <source>
        <strain evidence="1 2">PEST</strain>
    </source>
</reference>
<reference evidence="1 2" key="2">
    <citation type="journal article" date="2004" name="Trends Parasitol.">
        <title>The Anopheles gambiae genome: an update.</title>
        <authorList>
            <person name="Mongin E."/>
            <person name="Louis C."/>
            <person name="Holt R.A."/>
            <person name="Birney E."/>
            <person name="Collins F.H."/>
        </authorList>
    </citation>
    <scope>NUCLEOTIDE SEQUENCE [LARGE SCALE GENOMIC DNA]</scope>
    <source>
        <strain evidence="1 2">PEST</strain>
    </source>
</reference>
<dbReference type="PANTHER" id="PTHR20898:SF1">
    <property type="entry name" value="MD-2-RELATED LIPID-RECOGNITION DOMAIN-CONTAINING PROTEIN"/>
    <property type="match status" value="1"/>
</dbReference>
<dbReference type="Pfam" id="PF06477">
    <property type="entry name" value="DUF1091"/>
    <property type="match status" value="1"/>
</dbReference>
<dbReference type="InParanoid" id="A0A1S4H5H8"/>
<reference evidence="1" key="3">
    <citation type="submission" date="2020-05" db="UniProtKB">
        <authorList>
            <consortium name="EnsemblMetazoa"/>
        </authorList>
    </citation>
    <scope>IDENTIFICATION</scope>
    <source>
        <strain evidence="1">PEST</strain>
    </source>
</reference>